<comment type="function">
    <text evidence="2">Antitoxin component of a type II toxin-antitoxin (TA) system.</text>
</comment>
<reference evidence="4" key="1">
    <citation type="submission" date="2016-04" db="EMBL/GenBank/DDBJ databases">
        <authorList>
            <person name="Evans L.H."/>
            <person name="Alamgir A."/>
            <person name="Owens N."/>
            <person name="Weber N.D."/>
            <person name="Virtaneva K."/>
            <person name="Barbian K."/>
            <person name="Babar A."/>
            <person name="Rosenke K."/>
        </authorList>
    </citation>
    <scope>NUCLEOTIDE SEQUENCE</scope>
    <source>
        <strain evidence="4">86</strain>
    </source>
</reference>
<dbReference type="EMBL" id="FLUQ01000006">
    <property type="protein sequence ID" value="SBW10619.1"/>
    <property type="molecule type" value="Genomic_DNA"/>
</dbReference>
<sequence length="95" mass="10701">MLQQWSLQDAKNKFSEVVNAARQGEPQLVTRRGEPAVVVLSAEAYEEMLRRERLNAPGFAEFLLSMPTAPSPDMEPGLEEDEAQTSPLTLREVDW</sequence>
<feature type="region of interest" description="Disordered" evidence="3">
    <location>
        <begin position="65"/>
        <end position="95"/>
    </location>
</feature>
<evidence type="ECO:0000256" key="3">
    <source>
        <dbReference type="SAM" id="MobiDB-lite"/>
    </source>
</evidence>
<organism evidence="4">
    <name type="scientific">uncultured delta proteobacterium</name>
    <dbReference type="NCBI Taxonomy" id="34034"/>
    <lineage>
        <taxon>Bacteria</taxon>
        <taxon>Deltaproteobacteria</taxon>
        <taxon>environmental samples</taxon>
    </lineage>
</organism>
<dbReference type="PANTHER" id="PTHR33713:SF9">
    <property type="entry name" value="ANTITOXIN"/>
    <property type="match status" value="1"/>
</dbReference>
<dbReference type="Gene3D" id="3.40.1620.10">
    <property type="entry name" value="YefM-like domain"/>
    <property type="match status" value="1"/>
</dbReference>
<dbReference type="NCBIfam" id="TIGR01552">
    <property type="entry name" value="phd_fam"/>
    <property type="match status" value="1"/>
</dbReference>
<dbReference type="PANTHER" id="PTHR33713">
    <property type="entry name" value="ANTITOXIN YAFN-RELATED"/>
    <property type="match status" value="1"/>
</dbReference>
<gene>
    <name evidence="4" type="ORF">KL86DPRO_60229</name>
</gene>
<evidence type="ECO:0000256" key="1">
    <source>
        <dbReference type="ARBA" id="ARBA00009981"/>
    </source>
</evidence>
<dbReference type="InterPro" id="IPR006442">
    <property type="entry name" value="Antitoxin_Phd/YefM"/>
</dbReference>
<dbReference type="InterPro" id="IPR051405">
    <property type="entry name" value="phD/YefM_antitoxin"/>
</dbReference>
<dbReference type="Pfam" id="PF02604">
    <property type="entry name" value="PhdYeFM_antitox"/>
    <property type="match status" value="1"/>
</dbReference>
<accession>A0A212KG42</accession>
<evidence type="ECO:0000256" key="2">
    <source>
        <dbReference type="RuleBase" id="RU362080"/>
    </source>
</evidence>
<dbReference type="SUPFAM" id="SSF143120">
    <property type="entry name" value="YefM-like"/>
    <property type="match status" value="1"/>
</dbReference>
<name>A0A212KG42_9DELT</name>
<dbReference type="AlphaFoldDB" id="A0A212KG42"/>
<proteinExistence type="inferred from homology"/>
<evidence type="ECO:0000313" key="4">
    <source>
        <dbReference type="EMBL" id="SBW10619.1"/>
    </source>
</evidence>
<dbReference type="InterPro" id="IPR036165">
    <property type="entry name" value="YefM-like_sf"/>
</dbReference>
<protein>
    <recommendedName>
        <fullName evidence="2">Antitoxin</fullName>
    </recommendedName>
</protein>
<comment type="similarity">
    <text evidence="1 2">Belongs to the phD/YefM antitoxin family.</text>
</comment>